<evidence type="ECO:0000313" key="2">
    <source>
        <dbReference type="Proteomes" id="UP000242474"/>
    </source>
</evidence>
<gene>
    <name evidence="1" type="ORF">COEREDRAFT_16635</name>
</gene>
<reference evidence="1 2" key="1">
    <citation type="journal article" date="2015" name="Genome Biol. Evol.">
        <title>Phylogenomic analyses indicate that early fungi evolved digesting cell walls of algal ancestors of land plants.</title>
        <authorList>
            <person name="Chang Y."/>
            <person name="Wang S."/>
            <person name="Sekimoto S."/>
            <person name="Aerts A.L."/>
            <person name="Choi C."/>
            <person name="Clum A."/>
            <person name="LaButti K.M."/>
            <person name="Lindquist E.A."/>
            <person name="Yee Ngan C."/>
            <person name="Ohm R.A."/>
            <person name="Salamov A.A."/>
            <person name="Grigoriev I.V."/>
            <person name="Spatafora J.W."/>
            <person name="Berbee M.L."/>
        </authorList>
    </citation>
    <scope>NUCLEOTIDE SEQUENCE [LARGE SCALE GENOMIC DNA]</scope>
    <source>
        <strain evidence="1 2">NRRL 1564</strain>
    </source>
</reference>
<sequence>MPTSGEARRQVHFLSARCPALIPAQLLDIVTSQERLEAEKARDRDALAYLQDVHLAVVLQRLKRSELRTFLRSTVFISDTGDICIVLHNLRLGEGWVGRARLESTASKQLLEMTACAEHHSSDSLFRYQPPTLYDEWTAELSLEFDPCYKVPAFVTTPVSTTCISRHHIDTLDAIAPCDRSSSHCAGSTEAIETDIPCLCEIWVRLPDSTTGSQANSSDLAAQARQLLSVLLFENLPPKARNNLAAIMISSYAAEFCILGGITQKSTPVFVMCVPERDHIALRIRSTCCLSYSAVIVALAGRLSLLLNANSGNDADKSTSGTCQQLNNLKAKHTEVVAKLLESPVQNSTAAPSTSSYCVDFVLIEGAGLDFCG</sequence>
<proteinExistence type="predicted"/>
<protein>
    <submittedName>
        <fullName evidence="1">Uncharacterized protein</fullName>
    </submittedName>
</protein>
<dbReference type="EMBL" id="KZ303513">
    <property type="protein sequence ID" value="PIA14779.1"/>
    <property type="molecule type" value="Genomic_DNA"/>
</dbReference>
<dbReference type="OrthoDB" id="5573673at2759"/>
<dbReference type="Proteomes" id="UP000242474">
    <property type="component" value="Unassembled WGS sequence"/>
</dbReference>
<dbReference type="AlphaFoldDB" id="A0A2G5B6Z6"/>
<accession>A0A2G5B6Z6</accession>
<evidence type="ECO:0000313" key="1">
    <source>
        <dbReference type="EMBL" id="PIA14779.1"/>
    </source>
</evidence>
<name>A0A2G5B6Z6_COERN</name>
<keyword evidence="2" id="KW-1185">Reference proteome</keyword>
<organism evidence="1 2">
    <name type="scientific">Coemansia reversa (strain ATCC 12441 / NRRL 1564)</name>
    <dbReference type="NCBI Taxonomy" id="763665"/>
    <lineage>
        <taxon>Eukaryota</taxon>
        <taxon>Fungi</taxon>
        <taxon>Fungi incertae sedis</taxon>
        <taxon>Zoopagomycota</taxon>
        <taxon>Kickxellomycotina</taxon>
        <taxon>Kickxellomycetes</taxon>
        <taxon>Kickxellales</taxon>
        <taxon>Kickxellaceae</taxon>
        <taxon>Coemansia</taxon>
    </lineage>
</organism>